<organism evidence="1 2">
    <name type="scientific">Shuttleworthella satelles DSM 14600</name>
    <dbReference type="NCBI Taxonomy" id="626523"/>
    <lineage>
        <taxon>Bacteria</taxon>
        <taxon>Bacillati</taxon>
        <taxon>Bacillota</taxon>
        <taxon>Clostridia</taxon>
        <taxon>Lachnospirales</taxon>
        <taxon>Lachnospiraceae</taxon>
        <taxon>Shuttleworthella</taxon>
    </lineage>
</organism>
<name>C4GA65_9FIRM</name>
<evidence type="ECO:0000313" key="1">
    <source>
        <dbReference type="EMBL" id="EEP28869.1"/>
    </source>
</evidence>
<dbReference type="HOGENOM" id="CLU_3296490_0_0_9"/>
<sequence>MSVNRSMKESRLKTEKFPDAVSRKNELYYQLKNLPALQKV</sequence>
<dbReference type="Proteomes" id="UP000003494">
    <property type="component" value="Unassembled WGS sequence"/>
</dbReference>
<reference evidence="1" key="1">
    <citation type="submission" date="2009-04" db="EMBL/GenBank/DDBJ databases">
        <authorList>
            <person name="Weinstock G."/>
            <person name="Sodergren E."/>
            <person name="Clifton S."/>
            <person name="Fulton L."/>
            <person name="Fulton B."/>
            <person name="Courtney L."/>
            <person name="Fronick C."/>
            <person name="Harrison M."/>
            <person name="Strong C."/>
            <person name="Farmer C."/>
            <person name="Delahaunty K."/>
            <person name="Markovic C."/>
            <person name="Hall O."/>
            <person name="Minx P."/>
            <person name="Tomlinson C."/>
            <person name="Mitreva M."/>
            <person name="Nelson J."/>
            <person name="Hou S."/>
            <person name="Wollam A."/>
            <person name="Pepin K.H."/>
            <person name="Johnson M."/>
            <person name="Bhonagiri V."/>
            <person name="Nash W.E."/>
            <person name="Warren W."/>
            <person name="Chinwalla A."/>
            <person name="Mardis E.R."/>
            <person name="Wilson R.K."/>
        </authorList>
    </citation>
    <scope>NUCLEOTIDE SEQUENCE [LARGE SCALE GENOMIC DNA]</scope>
    <source>
        <strain evidence="1">DSM 14600</strain>
    </source>
</reference>
<keyword evidence="2" id="KW-1185">Reference proteome</keyword>
<dbReference type="AlphaFoldDB" id="C4GA65"/>
<proteinExistence type="predicted"/>
<protein>
    <submittedName>
        <fullName evidence="1">Uncharacterized protein</fullName>
    </submittedName>
</protein>
<evidence type="ECO:0000313" key="2">
    <source>
        <dbReference type="Proteomes" id="UP000003494"/>
    </source>
</evidence>
<gene>
    <name evidence="1" type="ORF">GCWU000342_00218</name>
</gene>
<dbReference type="STRING" id="626523.GCWU000342_00218"/>
<comment type="caution">
    <text evidence="1">The sequence shown here is derived from an EMBL/GenBank/DDBJ whole genome shotgun (WGS) entry which is preliminary data.</text>
</comment>
<dbReference type="EMBL" id="ACIP02000001">
    <property type="protein sequence ID" value="EEP28869.1"/>
    <property type="molecule type" value="Genomic_DNA"/>
</dbReference>
<accession>C4GA65</accession>